<proteinExistence type="predicted"/>
<reference evidence="1 2" key="1">
    <citation type="journal article" date="2023" name="Access Microbiol">
        <title>The genome of a steinernematid-associated Pseudomonas piscis bacterium encodes the biosynthesis of insect toxins.</title>
        <authorList>
            <person name="Awori R.M."/>
            <person name="Hendre P."/>
            <person name="Amugune N.O."/>
        </authorList>
    </citation>
    <scope>NUCLEOTIDE SEQUENCE [LARGE SCALE GENOMIC DNA]</scope>
    <source>
        <strain evidence="1 2">75</strain>
    </source>
</reference>
<keyword evidence="2" id="KW-1185">Reference proteome</keyword>
<sequence>MIDEAMVEWQYLLAEQKVADECIDARYFHLISTANEMLRMGRVGRSEWHAQIQQAGDWLVAAIEREQSLLETKESAGAG</sequence>
<organism evidence="1 2">
    <name type="scientific">Pseudomonas piscis</name>
    <dbReference type="NCBI Taxonomy" id="2614538"/>
    <lineage>
        <taxon>Bacteria</taxon>
        <taxon>Pseudomonadati</taxon>
        <taxon>Pseudomonadota</taxon>
        <taxon>Gammaproteobacteria</taxon>
        <taxon>Pseudomonadales</taxon>
        <taxon>Pseudomonadaceae</taxon>
        <taxon>Pseudomonas</taxon>
    </lineage>
</organism>
<dbReference type="Proteomes" id="UP001237292">
    <property type="component" value="Chromosome"/>
</dbReference>
<dbReference type="EMBL" id="CP133164">
    <property type="protein sequence ID" value="WMN18587.1"/>
    <property type="molecule type" value="Genomic_DNA"/>
</dbReference>
<evidence type="ECO:0000313" key="2">
    <source>
        <dbReference type="Proteomes" id="UP001237292"/>
    </source>
</evidence>
<name>A0ABY9NM89_9PSED</name>
<dbReference type="RefSeq" id="WP_282878882.1">
    <property type="nucleotide sequence ID" value="NZ_CP133164.1"/>
</dbReference>
<protein>
    <submittedName>
        <fullName evidence="1">Uncharacterized protein</fullName>
    </submittedName>
</protein>
<accession>A0ABY9NM89</accession>
<evidence type="ECO:0000313" key="1">
    <source>
        <dbReference type="EMBL" id="WMN18587.1"/>
    </source>
</evidence>
<gene>
    <name evidence="1" type="ORF">QL104_04035</name>
</gene>